<feature type="chain" id="PRO_5046051280" evidence="1">
    <location>
        <begin position="20"/>
        <end position="509"/>
    </location>
</feature>
<accession>A0ABX5LMC5</accession>
<evidence type="ECO:0000313" key="2">
    <source>
        <dbReference type="EMBL" id="PWL03544.1"/>
    </source>
</evidence>
<gene>
    <name evidence="2" type="ORF">B0H50_10588</name>
</gene>
<feature type="signal peptide" evidence="1">
    <location>
        <begin position="1"/>
        <end position="19"/>
    </location>
</feature>
<dbReference type="Proteomes" id="UP000245523">
    <property type="component" value="Unassembled WGS sequence"/>
</dbReference>
<keyword evidence="1" id="KW-0732">Signal</keyword>
<evidence type="ECO:0000313" key="3">
    <source>
        <dbReference type="Proteomes" id="UP000245523"/>
    </source>
</evidence>
<proteinExistence type="predicted"/>
<keyword evidence="3" id="KW-1185">Reference proteome</keyword>
<comment type="caution">
    <text evidence="2">The sequence shown here is derived from an EMBL/GenBank/DDBJ whole genome shotgun (WGS) entry which is preliminary data.</text>
</comment>
<sequence>MAMRRSLFLLLFFAVAAMAATDSLSTVTPADSNLNAVVADSAKVSMELTAADSIVVDSVAKDSPKSDSLVAKIPSTDTAKTVAENAPQSIEQAILAEPIPNDEMIRRARHLLLRALQSGDRERALQTIEFLSRENSEYTCSFSGMEKGLAFLNAGLYDSALTNLLHERRLFAPEARRIVSNEDRCIAEIQNDNWRTSRVIRDELLMYLDAYQKQVASDLNAVNAAVQNSAVNDFYKEAAPAFLPVIFTTSWGATEESTVRQVFVSGSVFVQKYPMHEDGIWLERNFLKPFQKRLENQVAASEDPVENHLYGKSVGFEFLSGIGFLTNDLKDEFHHKYWNYYVAVPIQLYRIVFTPFISFGWIETRNNRAFSDVLWEKNSELLVYEGGITLGFVAFDSRYVKIEPFAGIASASAELPDNSSDYYYYTSRPNNDYRRLRHHVESNNSIAYLAGVSGEVRLLTVCHRNPNAPLNSISLRVKYMASYLDHDFGYAKMEGVSHKVLAGLGFFIW</sequence>
<reference evidence="2 3" key="1">
    <citation type="submission" date="2018-05" db="EMBL/GenBank/DDBJ databases">
        <title>Animal gut microbial communities from fecal samples from Wisconsin, USA.</title>
        <authorList>
            <person name="Neumann A."/>
        </authorList>
    </citation>
    <scope>NUCLEOTIDE SEQUENCE [LARGE SCALE GENOMIC DNA]</scope>
    <source>
        <strain evidence="2 3">UWS4</strain>
    </source>
</reference>
<name>A0ABX5LMC5_9BACT</name>
<dbReference type="EMBL" id="QGHD01000005">
    <property type="protein sequence ID" value="PWL03544.1"/>
    <property type="molecule type" value="Genomic_DNA"/>
</dbReference>
<organism evidence="2 3">
    <name type="scientific">Hallerella porci</name>
    <dbReference type="NCBI Taxonomy" id="1945871"/>
    <lineage>
        <taxon>Bacteria</taxon>
        <taxon>Pseudomonadati</taxon>
        <taxon>Fibrobacterota</taxon>
        <taxon>Fibrobacteria</taxon>
        <taxon>Fibrobacterales</taxon>
        <taxon>Fibrobacteraceae</taxon>
        <taxon>Hallerella</taxon>
    </lineage>
</organism>
<evidence type="ECO:0000256" key="1">
    <source>
        <dbReference type="SAM" id="SignalP"/>
    </source>
</evidence>
<protein>
    <submittedName>
        <fullName evidence="2">Uncharacterized protein</fullName>
    </submittedName>
</protein>